<dbReference type="SUPFAM" id="SSF55729">
    <property type="entry name" value="Acyl-CoA N-acyltransferases (Nat)"/>
    <property type="match status" value="1"/>
</dbReference>
<protein>
    <submittedName>
        <fullName evidence="2">GNAT family N-acetyltransferase</fullName>
    </submittedName>
</protein>
<proteinExistence type="predicted"/>
<name>A0ABT0Z2D0_9FLAO</name>
<reference evidence="2" key="1">
    <citation type="submission" date="2022-06" db="EMBL/GenBank/DDBJ databases">
        <title>Gramella sediminis sp. nov., isolated from deep-sea sediment of the Indian Ocean.</title>
        <authorList>
            <person name="Yang L."/>
        </authorList>
    </citation>
    <scope>NUCLEOTIDE SEQUENCE</scope>
    <source>
        <strain evidence="2">HMD3159</strain>
    </source>
</reference>
<evidence type="ECO:0000259" key="1">
    <source>
        <dbReference type="PROSITE" id="PS51186"/>
    </source>
</evidence>
<evidence type="ECO:0000313" key="2">
    <source>
        <dbReference type="EMBL" id="MCM8569885.1"/>
    </source>
</evidence>
<dbReference type="EMBL" id="JAMSCK010000003">
    <property type="protein sequence ID" value="MCM8569885.1"/>
    <property type="molecule type" value="Genomic_DNA"/>
</dbReference>
<dbReference type="RefSeq" id="WP_252113403.1">
    <property type="nucleotide sequence ID" value="NZ_JAMSCK010000003.1"/>
</dbReference>
<dbReference type="Pfam" id="PF13302">
    <property type="entry name" value="Acetyltransf_3"/>
    <property type="match status" value="1"/>
</dbReference>
<feature type="domain" description="N-acetyltransferase" evidence="1">
    <location>
        <begin position="7"/>
        <end position="175"/>
    </location>
</feature>
<dbReference type="InterPro" id="IPR016181">
    <property type="entry name" value="Acyl_CoA_acyltransferase"/>
</dbReference>
<organism evidence="2 3">
    <name type="scientific">Gramella jeungdoensis</name>
    <dbReference type="NCBI Taxonomy" id="708091"/>
    <lineage>
        <taxon>Bacteria</taxon>
        <taxon>Pseudomonadati</taxon>
        <taxon>Bacteroidota</taxon>
        <taxon>Flavobacteriia</taxon>
        <taxon>Flavobacteriales</taxon>
        <taxon>Flavobacteriaceae</taxon>
        <taxon>Christiangramia</taxon>
    </lineage>
</organism>
<evidence type="ECO:0000313" key="3">
    <source>
        <dbReference type="Proteomes" id="UP001155077"/>
    </source>
</evidence>
<dbReference type="PROSITE" id="PS51186">
    <property type="entry name" value="GNAT"/>
    <property type="match status" value="1"/>
</dbReference>
<dbReference type="Gene3D" id="3.40.630.30">
    <property type="match status" value="1"/>
</dbReference>
<comment type="caution">
    <text evidence="2">The sequence shown here is derived from an EMBL/GenBank/DDBJ whole genome shotgun (WGS) entry which is preliminary data.</text>
</comment>
<keyword evidence="3" id="KW-1185">Reference proteome</keyword>
<sequence length="182" mass="21286">MQEALELSVREIKKEDIDLIADYWLTSEPDFLTGMGVDLQKLPTRRDLQKMLSQQIETPYQKKKSYALIWLANGRPVGHSNVNEIEYGNQAKMHLHLWKSDLRQKGMGSELLAKTLPFYFDRLKLVVIWCEPYAKNPAPNRTLASSGFEFVKQYVTTPGSLNFEQEVNRWKLTREKFKVNYK</sequence>
<dbReference type="Proteomes" id="UP001155077">
    <property type="component" value="Unassembled WGS sequence"/>
</dbReference>
<gene>
    <name evidence="2" type="ORF">NE848_10875</name>
</gene>
<dbReference type="InterPro" id="IPR000182">
    <property type="entry name" value="GNAT_dom"/>
</dbReference>
<accession>A0ABT0Z2D0</accession>